<reference evidence="3" key="2">
    <citation type="journal article" date="2020" name="Microorganisms">
        <title>Osmotic Adaptation and Compatible Solute Biosynthesis of Phototrophic Bacteria as Revealed from Genome Analyses.</title>
        <authorList>
            <person name="Imhoff J.F."/>
            <person name="Rahn T."/>
            <person name="Kunzel S."/>
            <person name="Keller A."/>
            <person name="Neulinger S.C."/>
        </authorList>
    </citation>
    <scope>NUCLEOTIDE SEQUENCE</scope>
    <source>
        <strain evidence="3">DSM 11080</strain>
    </source>
</reference>
<gene>
    <name evidence="3" type="ORF">CKO40_04545</name>
</gene>
<keyword evidence="4" id="KW-1185">Reference proteome</keyword>
<organism evidence="3 4">
    <name type="scientific">Halochromatium glycolicum</name>
    <dbReference type="NCBI Taxonomy" id="85075"/>
    <lineage>
        <taxon>Bacteria</taxon>
        <taxon>Pseudomonadati</taxon>
        <taxon>Pseudomonadota</taxon>
        <taxon>Gammaproteobacteria</taxon>
        <taxon>Chromatiales</taxon>
        <taxon>Chromatiaceae</taxon>
        <taxon>Halochromatium</taxon>
    </lineage>
</organism>
<dbReference type="Proteomes" id="UP001296776">
    <property type="component" value="Unassembled WGS sequence"/>
</dbReference>
<proteinExistence type="predicted"/>
<evidence type="ECO:0000313" key="4">
    <source>
        <dbReference type="Proteomes" id="UP001296776"/>
    </source>
</evidence>
<evidence type="ECO:0000313" key="3">
    <source>
        <dbReference type="EMBL" id="MBK1703831.1"/>
    </source>
</evidence>
<sequence length="213" mass="23381">MTPFYILLAFAALLLALLLLLFAQRRRPRLRAQAFERRALLSPAERECYRLVTEALGDGYRVCPKVAAAALLQPAGRSRRQRRRAVELLGEGLADLVICTLAETSPLLVVIFRDGRGDRRSRRGEARLRAACAGAGLPTLELPVEAPPSVSRIRELVDEALRLGEPDGPSGHGEPGIETRRQLMQADDDDEETAMLASLSAAMRDTEDDAGQR</sequence>
<dbReference type="InterPro" id="IPR024402">
    <property type="entry name" value="DUF2726"/>
</dbReference>
<dbReference type="EMBL" id="NRSJ01000005">
    <property type="protein sequence ID" value="MBK1703831.1"/>
    <property type="molecule type" value="Genomic_DNA"/>
</dbReference>
<evidence type="ECO:0000259" key="2">
    <source>
        <dbReference type="Pfam" id="PF10881"/>
    </source>
</evidence>
<evidence type="ECO:0000256" key="1">
    <source>
        <dbReference type="SAM" id="MobiDB-lite"/>
    </source>
</evidence>
<name>A0AAJ0U259_9GAMM</name>
<dbReference type="AlphaFoldDB" id="A0AAJ0U259"/>
<feature type="region of interest" description="Disordered" evidence="1">
    <location>
        <begin position="163"/>
        <end position="192"/>
    </location>
</feature>
<protein>
    <recommendedName>
        <fullName evidence="2">DUF2726 domain-containing protein</fullName>
    </recommendedName>
</protein>
<comment type="caution">
    <text evidence="3">The sequence shown here is derived from an EMBL/GenBank/DDBJ whole genome shotgun (WGS) entry which is preliminary data.</text>
</comment>
<feature type="domain" description="DUF2726" evidence="2">
    <location>
        <begin position="38"/>
        <end position="158"/>
    </location>
</feature>
<reference evidence="3" key="1">
    <citation type="submission" date="2017-08" db="EMBL/GenBank/DDBJ databases">
        <authorList>
            <person name="Imhoff J.F."/>
            <person name="Rahn T."/>
            <person name="Kuenzel S."/>
            <person name="Neulinger S.C."/>
        </authorList>
    </citation>
    <scope>NUCLEOTIDE SEQUENCE</scope>
    <source>
        <strain evidence="3">DSM 11080</strain>
    </source>
</reference>
<accession>A0AAJ0U259</accession>
<dbReference type="Pfam" id="PF10881">
    <property type="entry name" value="DUF2726"/>
    <property type="match status" value="1"/>
</dbReference>